<dbReference type="PROSITE" id="PS01328">
    <property type="entry name" value="4HBCOA_THIOESTERASE"/>
    <property type="match status" value="1"/>
</dbReference>
<dbReference type="RefSeq" id="WP_091569872.1">
    <property type="nucleotide sequence ID" value="NZ_FMZA01000010.1"/>
</dbReference>
<dbReference type="PANTHER" id="PTHR31793:SF27">
    <property type="entry name" value="NOVEL THIOESTERASE SUPERFAMILY DOMAIN AND SAPOSIN A-TYPE DOMAIN CONTAINING PROTEIN (0610012H03RIK)"/>
    <property type="match status" value="1"/>
</dbReference>
<sequence>MSQPNRHETVIRVRYQETDQMGVVHHSNYAVWFEVGRTALIQEIGISYGELERRGILLPVVDLHCRFNLPARYEEEVRIVTRIREMRGPKITFSYEVRRLTDDVLLARGETIHLWTDREMKRFNLEHREPELFRKLQTLHQPSEE</sequence>
<evidence type="ECO:0000256" key="1">
    <source>
        <dbReference type="ARBA" id="ARBA00005953"/>
    </source>
</evidence>
<dbReference type="STRING" id="1236220.SAMN04488112_11043"/>
<proteinExistence type="inferred from homology"/>
<dbReference type="OrthoDB" id="9800856at2"/>
<protein>
    <submittedName>
        <fullName evidence="3">Acyl-CoA thioester hydrolase</fullName>
    </submittedName>
</protein>
<dbReference type="NCBIfam" id="TIGR00051">
    <property type="entry name" value="YbgC/FadM family acyl-CoA thioesterase"/>
    <property type="match status" value="1"/>
</dbReference>
<dbReference type="EMBL" id="FMZA01000010">
    <property type="protein sequence ID" value="SDC56329.1"/>
    <property type="molecule type" value="Genomic_DNA"/>
</dbReference>
<evidence type="ECO:0000313" key="3">
    <source>
        <dbReference type="EMBL" id="SDC56329.1"/>
    </source>
</evidence>
<dbReference type="Pfam" id="PF13279">
    <property type="entry name" value="4HBT_2"/>
    <property type="match status" value="1"/>
</dbReference>
<dbReference type="PANTHER" id="PTHR31793">
    <property type="entry name" value="4-HYDROXYBENZOYL-COA THIOESTERASE FAMILY MEMBER"/>
    <property type="match status" value="1"/>
</dbReference>
<dbReference type="InterPro" id="IPR029069">
    <property type="entry name" value="HotDog_dom_sf"/>
</dbReference>
<dbReference type="AlphaFoldDB" id="A0A1G6MLE0"/>
<evidence type="ECO:0000313" key="4">
    <source>
        <dbReference type="Proteomes" id="UP000199387"/>
    </source>
</evidence>
<dbReference type="SUPFAM" id="SSF54637">
    <property type="entry name" value="Thioesterase/thiol ester dehydrase-isomerase"/>
    <property type="match status" value="1"/>
</dbReference>
<gene>
    <name evidence="3" type="ORF">SAMN04488112_11043</name>
</gene>
<dbReference type="InterPro" id="IPR008272">
    <property type="entry name" value="HB-CoA_thioesterase_AS"/>
</dbReference>
<keyword evidence="4" id="KW-1185">Reference proteome</keyword>
<dbReference type="GO" id="GO:0047617">
    <property type="term" value="F:fatty acyl-CoA hydrolase activity"/>
    <property type="evidence" value="ECO:0007669"/>
    <property type="project" value="TreeGrafter"/>
</dbReference>
<dbReference type="CDD" id="cd00586">
    <property type="entry name" value="4HBT"/>
    <property type="match status" value="1"/>
</dbReference>
<accession>A0A1G6MLE0</accession>
<organism evidence="3 4">
    <name type="scientific">Melghirimyces thermohalophilus</name>
    <dbReference type="NCBI Taxonomy" id="1236220"/>
    <lineage>
        <taxon>Bacteria</taxon>
        <taxon>Bacillati</taxon>
        <taxon>Bacillota</taxon>
        <taxon>Bacilli</taxon>
        <taxon>Bacillales</taxon>
        <taxon>Thermoactinomycetaceae</taxon>
        <taxon>Melghirimyces</taxon>
    </lineage>
</organism>
<dbReference type="Proteomes" id="UP000199387">
    <property type="component" value="Unassembled WGS sequence"/>
</dbReference>
<dbReference type="InterPro" id="IPR050563">
    <property type="entry name" value="4-hydroxybenzoyl-CoA_TE"/>
</dbReference>
<dbReference type="PIRSF" id="PIRSF003230">
    <property type="entry name" value="YbgC"/>
    <property type="match status" value="1"/>
</dbReference>
<evidence type="ECO:0000256" key="2">
    <source>
        <dbReference type="ARBA" id="ARBA00022801"/>
    </source>
</evidence>
<reference evidence="3 4" key="1">
    <citation type="submission" date="2016-10" db="EMBL/GenBank/DDBJ databases">
        <authorList>
            <person name="de Groot N.N."/>
        </authorList>
    </citation>
    <scope>NUCLEOTIDE SEQUENCE [LARGE SCALE GENOMIC DNA]</scope>
    <source>
        <strain evidence="3 4">DSM 45514</strain>
    </source>
</reference>
<dbReference type="Gene3D" id="3.10.129.10">
    <property type="entry name" value="Hotdog Thioesterase"/>
    <property type="match status" value="1"/>
</dbReference>
<comment type="similarity">
    <text evidence="1">Belongs to the 4-hydroxybenzoyl-CoA thioesterase family.</text>
</comment>
<keyword evidence="2 3" id="KW-0378">Hydrolase</keyword>
<name>A0A1G6MLE0_9BACL</name>
<dbReference type="InterPro" id="IPR006684">
    <property type="entry name" value="YbgC/YbaW"/>
</dbReference>